<protein>
    <recommendedName>
        <fullName evidence="3">Poly [ADP-ribose] polymerase</fullName>
    </recommendedName>
</protein>
<dbReference type="InterPro" id="IPR051712">
    <property type="entry name" value="ARTD-AVP"/>
</dbReference>
<dbReference type="AlphaFoldDB" id="A0A814ID10"/>
<sequence length="371" mass="43099">MIIENTQQYFPTYQTNKNNNEAAGDSIHRIKTKFLADATSHLLDDILNHPLSIDYFNVYLSLPVRIEQSSFYLYKTIDSDIWTTCSLPSPVAFGEIIKQQLEKCYLQKQRGLVNLKDHTGHIRTFDLDKMIEIIHGNNPNLHSTDVKIERRDFKNPQSIQLPPYWTPMTKPWERILLGRRENITEWKANNEIQKLLRLPHMLPEPWLIEIHRIQNPRMFQQYMTHKDNFAARSQANERILYRLAQVNLIDDMCAHGFNRSHTDSAFSAYGHGCHFYCKAIDIDRTATLLAKNFETNSILSQQQTPSKPPVRFLFICKVLVGRYTRGDASMKTCPPGYDSLVNDTLSPEVFVTHHDAQVLPEYLIAYQSAIF</sequence>
<dbReference type="GO" id="GO:0005634">
    <property type="term" value="C:nucleus"/>
    <property type="evidence" value="ECO:0007669"/>
    <property type="project" value="TreeGrafter"/>
</dbReference>
<proteinExistence type="predicted"/>
<dbReference type="Gene3D" id="3.90.228.10">
    <property type="match status" value="1"/>
</dbReference>
<name>A0A814ID10_9BILA</name>
<accession>A0A814ID10</accession>
<organism evidence="1 2">
    <name type="scientific">Adineta steineri</name>
    <dbReference type="NCBI Taxonomy" id="433720"/>
    <lineage>
        <taxon>Eukaryota</taxon>
        <taxon>Metazoa</taxon>
        <taxon>Spiralia</taxon>
        <taxon>Gnathifera</taxon>
        <taxon>Rotifera</taxon>
        <taxon>Eurotatoria</taxon>
        <taxon>Bdelloidea</taxon>
        <taxon>Adinetida</taxon>
        <taxon>Adinetidae</taxon>
        <taxon>Adineta</taxon>
    </lineage>
</organism>
<evidence type="ECO:0000313" key="2">
    <source>
        <dbReference type="Proteomes" id="UP000663845"/>
    </source>
</evidence>
<comment type="caution">
    <text evidence="1">The sequence shown here is derived from an EMBL/GenBank/DDBJ whole genome shotgun (WGS) entry which is preliminary data.</text>
</comment>
<dbReference type="EMBL" id="CAJNOG010000160">
    <property type="protein sequence ID" value="CAF1024000.1"/>
    <property type="molecule type" value="Genomic_DNA"/>
</dbReference>
<gene>
    <name evidence="1" type="ORF">JYZ213_LOCUS17225</name>
</gene>
<dbReference type="GO" id="GO:1990404">
    <property type="term" value="F:NAD+-protein mono-ADP-ribosyltransferase activity"/>
    <property type="evidence" value="ECO:0007669"/>
    <property type="project" value="TreeGrafter"/>
</dbReference>
<reference evidence="1" key="1">
    <citation type="submission" date="2021-02" db="EMBL/GenBank/DDBJ databases">
        <authorList>
            <person name="Nowell W R."/>
        </authorList>
    </citation>
    <scope>NUCLEOTIDE SEQUENCE</scope>
</reference>
<dbReference type="PANTHER" id="PTHR45740:SF2">
    <property type="entry name" value="POLY [ADP-RIBOSE] POLYMERASE"/>
    <property type="match status" value="1"/>
</dbReference>
<dbReference type="SUPFAM" id="SSF56399">
    <property type="entry name" value="ADP-ribosylation"/>
    <property type="match status" value="1"/>
</dbReference>
<dbReference type="Proteomes" id="UP000663845">
    <property type="component" value="Unassembled WGS sequence"/>
</dbReference>
<dbReference type="GO" id="GO:0003950">
    <property type="term" value="F:NAD+ poly-ADP-ribosyltransferase activity"/>
    <property type="evidence" value="ECO:0007669"/>
    <property type="project" value="TreeGrafter"/>
</dbReference>
<evidence type="ECO:0000313" key="1">
    <source>
        <dbReference type="EMBL" id="CAF1024000.1"/>
    </source>
</evidence>
<evidence type="ECO:0008006" key="3">
    <source>
        <dbReference type="Google" id="ProtNLM"/>
    </source>
</evidence>
<dbReference type="PANTHER" id="PTHR45740">
    <property type="entry name" value="POLY [ADP-RIBOSE] POLYMERASE"/>
    <property type="match status" value="1"/>
</dbReference>